<accession>A0A9K3L0T4</accession>
<dbReference type="InterPro" id="IPR000917">
    <property type="entry name" value="Sulfatase_N"/>
</dbReference>
<feature type="region of interest" description="Disordered" evidence="2">
    <location>
        <begin position="61"/>
        <end position="108"/>
    </location>
</feature>
<evidence type="ECO:0000313" key="5">
    <source>
        <dbReference type="EMBL" id="KAG7352686.1"/>
    </source>
</evidence>
<evidence type="ECO:0000256" key="1">
    <source>
        <dbReference type="ARBA" id="ARBA00008779"/>
    </source>
</evidence>
<evidence type="ECO:0000256" key="3">
    <source>
        <dbReference type="SAM" id="Phobius"/>
    </source>
</evidence>
<reference evidence="5" key="2">
    <citation type="submission" date="2021-04" db="EMBL/GenBank/DDBJ databases">
        <authorList>
            <person name="Podell S."/>
        </authorList>
    </citation>
    <scope>NUCLEOTIDE SEQUENCE</scope>
    <source>
        <strain evidence="5">Hildebrandi</strain>
    </source>
</reference>
<evidence type="ECO:0000313" key="6">
    <source>
        <dbReference type="Proteomes" id="UP000693970"/>
    </source>
</evidence>
<organism evidence="5 6">
    <name type="scientific">Nitzschia inconspicua</name>
    <dbReference type="NCBI Taxonomy" id="303405"/>
    <lineage>
        <taxon>Eukaryota</taxon>
        <taxon>Sar</taxon>
        <taxon>Stramenopiles</taxon>
        <taxon>Ochrophyta</taxon>
        <taxon>Bacillariophyta</taxon>
        <taxon>Bacillariophyceae</taxon>
        <taxon>Bacillariophycidae</taxon>
        <taxon>Bacillariales</taxon>
        <taxon>Bacillariaceae</taxon>
        <taxon>Nitzschia</taxon>
    </lineage>
</organism>
<evidence type="ECO:0000259" key="4">
    <source>
        <dbReference type="Pfam" id="PF00884"/>
    </source>
</evidence>
<feature type="domain" description="Sulfatase N-terminal" evidence="4">
    <location>
        <begin position="113"/>
        <end position="440"/>
    </location>
</feature>
<keyword evidence="6" id="KW-1185">Reference proteome</keyword>
<keyword evidence="3" id="KW-0812">Transmembrane</keyword>
<feature type="transmembrane region" description="Helical" evidence="3">
    <location>
        <begin position="21"/>
        <end position="40"/>
    </location>
</feature>
<proteinExistence type="inferred from homology"/>
<gene>
    <name evidence="5" type="ORF">IV203_008734</name>
</gene>
<name>A0A9K3L0T4_9STRA</name>
<dbReference type="OrthoDB" id="42852at2759"/>
<comment type="caution">
    <text evidence="5">The sequence shown here is derived from an EMBL/GenBank/DDBJ whole genome shotgun (WGS) entry which is preliminary data.</text>
</comment>
<comment type="similarity">
    <text evidence="1">Belongs to the sulfatase family.</text>
</comment>
<reference evidence="5" key="1">
    <citation type="journal article" date="2021" name="Sci. Rep.">
        <title>Diploid genomic architecture of Nitzschia inconspicua, an elite biomass production diatom.</title>
        <authorList>
            <person name="Oliver A."/>
            <person name="Podell S."/>
            <person name="Pinowska A."/>
            <person name="Traller J.C."/>
            <person name="Smith S.R."/>
            <person name="McClure R."/>
            <person name="Beliaev A."/>
            <person name="Bohutskyi P."/>
            <person name="Hill E.A."/>
            <person name="Rabines A."/>
            <person name="Zheng H."/>
            <person name="Allen L.Z."/>
            <person name="Kuo A."/>
            <person name="Grigoriev I.V."/>
            <person name="Allen A.E."/>
            <person name="Hazlebeck D."/>
            <person name="Allen E.E."/>
        </authorList>
    </citation>
    <scope>NUCLEOTIDE SEQUENCE</scope>
    <source>
        <strain evidence="5">Hildebrandi</strain>
    </source>
</reference>
<dbReference type="EMBL" id="JAGRRH010000017">
    <property type="protein sequence ID" value="KAG7352686.1"/>
    <property type="molecule type" value="Genomic_DNA"/>
</dbReference>
<protein>
    <submittedName>
        <fullName evidence="5">Mucin-desulfating sulfatase N-acetylglucosamine-6-sulfatase</fullName>
    </submittedName>
</protein>
<dbReference type="PANTHER" id="PTHR43108:SF6">
    <property type="entry name" value="N-SULPHOGLUCOSAMINE SULPHOHYDROLASE"/>
    <property type="match status" value="1"/>
</dbReference>
<keyword evidence="3" id="KW-0472">Membrane</keyword>
<keyword evidence="3" id="KW-1133">Transmembrane helix</keyword>
<dbReference type="AlphaFoldDB" id="A0A9K3L0T4"/>
<dbReference type="Proteomes" id="UP000693970">
    <property type="component" value="Unassembled WGS sequence"/>
</dbReference>
<evidence type="ECO:0000256" key="2">
    <source>
        <dbReference type="SAM" id="MobiDB-lite"/>
    </source>
</evidence>
<dbReference type="PANTHER" id="PTHR43108">
    <property type="entry name" value="N-ACETYLGLUCOSAMINE-6-SULFATASE FAMILY MEMBER"/>
    <property type="match status" value="1"/>
</dbReference>
<sequence length="546" mass="63298">MGVSSASGKPARSTTTRRVSWTMLLSILASASILVVHQFFTSFHLRSGSIEFDQDALGYLPPTDERNKEATGKSGGYPKPNNVLLTSEKFTNPKREDEPPMASTAEKPNPPLNVLILYPDDWRHDTLGGVAPVVQTPYLNRLAEQGIRFTHNMVTTSICWISRATLFTGMYAARHKSYRLRQPEFYKSWHNMTWPSLLREAGYFVGHIGKWQFYNPNKTVESFFHFAKIFEGQHQYNVRTAAERARDLFDKFLVQKPDNTPFAATIAFYPPKAIGQSKVPGAQYRPKPETRQKYYSNVTVPYPPYDINASYHKLPWFFHTFGNDARRRWEERYGTTLQYQESMKNYYSLVTEVDEACREIVENLKRRNLLNNTMIIFTTDNGLFHAAHGLAGKWYPYQESIRVPLIVSDPRMASKYFGTTDDSLTLNIDLASTILGAAGINAPDRMQGRDISELYLDDKEDLVAQKPWRKEFYYEFPLDNGNWMPQSNALVRRDYKFIYWPTFQHEEIFNLTEDPYELTNQVNHSNYQKLLVKMRERYSKLQAEAE</sequence>
<dbReference type="Pfam" id="PF00884">
    <property type="entry name" value="Sulfatase"/>
    <property type="match status" value="1"/>
</dbReference>